<dbReference type="Pfam" id="PF00583">
    <property type="entry name" value="Acetyltransf_1"/>
    <property type="match status" value="1"/>
</dbReference>
<dbReference type="Gene3D" id="3.40.630.30">
    <property type="match status" value="1"/>
</dbReference>
<evidence type="ECO:0000313" key="3">
    <source>
        <dbReference type="Proteomes" id="UP000002791"/>
    </source>
</evidence>
<dbReference type="InterPro" id="IPR016181">
    <property type="entry name" value="Acyl_CoA_acyltransferase"/>
</dbReference>
<keyword evidence="2" id="KW-0808">Transferase</keyword>
<dbReference type="RefSeq" id="WP_005460456.1">
    <property type="nucleotide sequence ID" value="NZ_CM001440.1"/>
</dbReference>
<dbReference type="SUPFAM" id="SSF55729">
    <property type="entry name" value="Acyl-CoA N-acyltransferases (Nat)"/>
    <property type="match status" value="1"/>
</dbReference>
<dbReference type="STRING" id="882082.SaccyDRAFT_5079"/>
<dbReference type="InterPro" id="IPR000182">
    <property type="entry name" value="GNAT_dom"/>
</dbReference>
<keyword evidence="3" id="KW-1185">Reference proteome</keyword>
<dbReference type="Proteomes" id="UP000002791">
    <property type="component" value="Chromosome"/>
</dbReference>
<feature type="domain" description="N-acetyltransferase" evidence="1">
    <location>
        <begin position="3"/>
        <end position="143"/>
    </location>
</feature>
<organism evidence="2 3">
    <name type="scientific">Saccharomonospora cyanea NA-134</name>
    <dbReference type="NCBI Taxonomy" id="882082"/>
    <lineage>
        <taxon>Bacteria</taxon>
        <taxon>Bacillati</taxon>
        <taxon>Actinomycetota</taxon>
        <taxon>Actinomycetes</taxon>
        <taxon>Pseudonocardiales</taxon>
        <taxon>Pseudonocardiaceae</taxon>
        <taxon>Saccharomonospora</taxon>
    </lineage>
</organism>
<dbReference type="OrthoDB" id="3526335at2"/>
<evidence type="ECO:0000259" key="1">
    <source>
        <dbReference type="PROSITE" id="PS51186"/>
    </source>
</evidence>
<dbReference type="CDD" id="cd04301">
    <property type="entry name" value="NAT_SF"/>
    <property type="match status" value="1"/>
</dbReference>
<proteinExistence type="predicted"/>
<protein>
    <submittedName>
        <fullName evidence="2">Acetyltransferase</fullName>
    </submittedName>
</protein>
<dbReference type="PROSITE" id="PS51186">
    <property type="entry name" value="GNAT"/>
    <property type="match status" value="1"/>
</dbReference>
<dbReference type="AlphaFoldDB" id="H5XQE0"/>
<evidence type="ECO:0000313" key="2">
    <source>
        <dbReference type="EMBL" id="EHR63873.1"/>
    </source>
</evidence>
<dbReference type="HOGENOM" id="CLU_111226_4_0_11"/>
<accession>H5XQE0</accession>
<name>H5XQE0_9PSEU</name>
<sequence length="155" mass="16881">MTVSLLPVTRDNVRAVCELRLAEGQEHLVAPAAYTVAEGNYEPDAVLHAIHLDDVVVGVLLVEVETGVPYLVRFMVDASYQGRGVGRQAVELLVEELRGQGWVSVETTFVPGDGSAEGFWRRCGFRDTGRTRYGEPVYVRDLTGEVAEPVPPSPG</sequence>
<dbReference type="GO" id="GO:0016747">
    <property type="term" value="F:acyltransferase activity, transferring groups other than amino-acyl groups"/>
    <property type="evidence" value="ECO:0007669"/>
    <property type="project" value="InterPro"/>
</dbReference>
<gene>
    <name evidence="2" type="ORF">SaccyDRAFT_5079</name>
</gene>
<dbReference type="EMBL" id="CM001440">
    <property type="protein sequence ID" value="EHR63873.1"/>
    <property type="molecule type" value="Genomic_DNA"/>
</dbReference>
<dbReference type="eggNOG" id="COG0456">
    <property type="taxonomic scope" value="Bacteria"/>
</dbReference>
<reference evidence="2 3" key="1">
    <citation type="submission" date="2011-11" db="EMBL/GenBank/DDBJ databases">
        <title>The Noncontiguous Finished sequence of Saccharomonospora cyanea NA-134.</title>
        <authorList>
            <consortium name="US DOE Joint Genome Institute"/>
            <person name="Lucas S."/>
            <person name="Han J."/>
            <person name="Lapidus A."/>
            <person name="Cheng J.-F."/>
            <person name="Goodwin L."/>
            <person name="Pitluck S."/>
            <person name="Peters L."/>
            <person name="Ovchinnikova G."/>
            <person name="Lu M."/>
            <person name="Detter J.C."/>
            <person name="Han C."/>
            <person name="Tapia R."/>
            <person name="Land M."/>
            <person name="Hauser L."/>
            <person name="Kyrpides N."/>
            <person name="Ivanova N."/>
            <person name="Pagani I."/>
            <person name="Brambilla E.-M."/>
            <person name="Klenk H.-P."/>
            <person name="Woyke T."/>
        </authorList>
    </citation>
    <scope>NUCLEOTIDE SEQUENCE [LARGE SCALE GENOMIC DNA]</scope>
    <source>
        <strain evidence="2 3">NA-134</strain>
    </source>
</reference>